<evidence type="ECO:0000313" key="5">
    <source>
        <dbReference type="EMBL" id="GLI55258.1"/>
    </source>
</evidence>
<dbReference type="GO" id="GO:0005829">
    <property type="term" value="C:cytosol"/>
    <property type="evidence" value="ECO:0007669"/>
    <property type="project" value="UniProtKB-ARBA"/>
</dbReference>
<feature type="domain" description="NADH:flavin oxidoreductase/NADH oxidase N-terminal" evidence="4">
    <location>
        <begin position="3"/>
        <end position="338"/>
    </location>
</feature>
<dbReference type="PANTHER" id="PTHR22893:SF135">
    <property type="entry name" value="NAD(P)H:FLAVIN OXIDOREDUCTASE SYE2"/>
    <property type="match status" value="1"/>
</dbReference>
<reference evidence="5" key="1">
    <citation type="submission" date="2022-12" db="EMBL/GenBank/DDBJ databases">
        <title>Reference genome sequencing for broad-spectrum identification of bacterial and archaeal isolates by mass spectrometry.</title>
        <authorList>
            <person name="Sekiguchi Y."/>
            <person name="Tourlousse D.M."/>
        </authorList>
    </citation>
    <scope>NUCLEOTIDE SEQUENCE</scope>
    <source>
        <strain evidence="5">10succ1</strain>
    </source>
</reference>
<dbReference type="InterPro" id="IPR013785">
    <property type="entry name" value="Aldolase_TIM"/>
</dbReference>
<dbReference type="InterPro" id="IPR045247">
    <property type="entry name" value="Oye-like"/>
</dbReference>
<accession>A0A9W6GJB5</accession>
<proteinExistence type="inferred from homology"/>
<dbReference type="GO" id="GO:0010181">
    <property type="term" value="F:FMN binding"/>
    <property type="evidence" value="ECO:0007669"/>
    <property type="project" value="InterPro"/>
</dbReference>
<dbReference type="Gene3D" id="3.20.20.70">
    <property type="entry name" value="Aldolase class I"/>
    <property type="match status" value="1"/>
</dbReference>
<dbReference type="AlphaFoldDB" id="A0A9W6GJB5"/>
<evidence type="ECO:0000256" key="3">
    <source>
        <dbReference type="ARBA" id="ARBA00023002"/>
    </source>
</evidence>
<sequence>MNLYKELKLGEKILKNRVVLAPMTRARAGEIDGVINNSAGEYYSQRAGAGLIITEATQISDQGKGYSFTPGIHTGAQVEGWKKVTDQVHKKGGIIFSQLWHVGRMSHPSFHLDGKPVAPSALEFDASVWIYNKEKEQGEMVPCPVPRELSLEEIKAIVKDYGRAARNAVRAGFDGVEIHGGNGYLIDQFLRSTSNIREDEYGGSVEMRLTFAKEVLEEVAAEIGEERVGIRLAPFITQRGMNCPDALKSIIKLAEYCEEIGIAYIHLSEADWDDAPLVTTGFREELRRVFSGIIIVAGNYTKDRGEMILEENYADLIAYGRSFITNPDLVEKFKLGIQLRDFDSDTLFGGGDRGYTDYL</sequence>
<keyword evidence="3" id="KW-0560">Oxidoreductase</keyword>
<protein>
    <submittedName>
        <fullName evidence="5">Alkene reductase</fullName>
    </submittedName>
</protein>
<comment type="cofactor">
    <cofactor evidence="1">
        <name>FMN</name>
        <dbReference type="ChEBI" id="CHEBI:58210"/>
    </cofactor>
</comment>
<dbReference type="Pfam" id="PF00724">
    <property type="entry name" value="Oxidored_FMN"/>
    <property type="match status" value="1"/>
</dbReference>
<gene>
    <name evidence="5" type="primary">sye3</name>
    <name evidence="5" type="ORF">PM10SUCC1_07730</name>
</gene>
<dbReference type="SUPFAM" id="SSF51395">
    <property type="entry name" value="FMN-linked oxidoreductases"/>
    <property type="match status" value="1"/>
</dbReference>
<name>A0A9W6GJB5_9FUSO</name>
<dbReference type="FunFam" id="3.20.20.70:FF:000059">
    <property type="entry name" value="N-ethylmaleimide reductase, FMN-linked"/>
    <property type="match status" value="1"/>
</dbReference>
<comment type="similarity">
    <text evidence="2">Belongs to the NADH:flavin oxidoreductase/NADH oxidase family.</text>
</comment>
<dbReference type="PANTHER" id="PTHR22893">
    <property type="entry name" value="NADH OXIDOREDUCTASE-RELATED"/>
    <property type="match status" value="1"/>
</dbReference>
<organism evidence="5 6">
    <name type="scientific">Propionigenium maris DSM 9537</name>
    <dbReference type="NCBI Taxonomy" id="1123000"/>
    <lineage>
        <taxon>Bacteria</taxon>
        <taxon>Fusobacteriati</taxon>
        <taxon>Fusobacteriota</taxon>
        <taxon>Fusobacteriia</taxon>
        <taxon>Fusobacteriales</taxon>
        <taxon>Fusobacteriaceae</taxon>
        <taxon>Propionigenium</taxon>
    </lineage>
</organism>
<dbReference type="InterPro" id="IPR001155">
    <property type="entry name" value="OxRdtase_FMN_N"/>
</dbReference>
<dbReference type="EMBL" id="BSDY01000003">
    <property type="protein sequence ID" value="GLI55258.1"/>
    <property type="molecule type" value="Genomic_DNA"/>
</dbReference>
<evidence type="ECO:0000259" key="4">
    <source>
        <dbReference type="Pfam" id="PF00724"/>
    </source>
</evidence>
<comment type="caution">
    <text evidence="5">The sequence shown here is derived from an EMBL/GenBank/DDBJ whole genome shotgun (WGS) entry which is preliminary data.</text>
</comment>
<dbReference type="RefSeq" id="WP_281833592.1">
    <property type="nucleotide sequence ID" value="NZ_BSDY01000003.1"/>
</dbReference>
<dbReference type="CDD" id="cd02933">
    <property type="entry name" value="OYE_like_FMN"/>
    <property type="match status" value="1"/>
</dbReference>
<keyword evidence="6" id="KW-1185">Reference proteome</keyword>
<dbReference type="GO" id="GO:0016628">
    <property type="term" value="F:oxidoreductase activity, acting on the CH-CH group of donors, NAD or NADP as acceptor"/>
    <property type="evidence" value="ECO:0007669"/>
    <property type="project" value="UniProtKB-ARBA"/>
</dbReference>
<evidence type="ECO:0000313" key="6">
    <source>
        <dbReference type="Proteomes" id="UP001144471"/>
    </source>
</evidence>
<evidence type="ECO:0000256" key="2">
    <source>
        <dbReference type="ARBA" id="ARBA00005979"/>
    </source>
</evidence>
<evidence type="ECO:0000256" key="1">
    <source>
        <dbReference type="ARBA" id="ARBA00001917"/>
    </source>
</evidence>
<dbReference type="Proteomes" id="UP001144471">
    <property type="component" value="Unassembled WGS sequence"/>
</dbReference>